<dbReference type="Proteomes" id="UP000800036">
    <property type="component" value="Unassembled WGS sequence"/>
</dbReference>
<proteinExistence type="predicted"/>
<gene>
    <name evidence="2" type="ORF">BU23DRAFT_54287</name>
</gene>
<sequence length="181" mass="19842">MRRISRWLKCWKLMNTVRFFCVRICAGGLHACRIGSVRGRQARRRISAAPSLDETGAHKATPSQLSARIAFSFHPRRRASGNNPLSASPSQGAAIRNPVSRPSESSPHFVGVPCQLARCSSGTHVASLHTPKVRPTAHARLNLDVTENQLRLSCMCARWLGRALVTYGCYCKLHIASPDGS</sequence>
<evidence type="ECO:0000313" key="2">
    <source>
        <dbReference type="EMBL" id="KAF1964577.1"/>
    </source>
</evidence>
<feature type="compositionally biased region" description="Polar residues" evidence="1">
    <location>
        <begin position="80"/>
        <end position="91"/>
    </location>
</feature>
<accession>A0A6A5UU18</accession>
<feature type="region of interest" description="Disordered" evidence="1">
    <location>
        <begin position="79"/>
        <end position="106"/>
    </location>
</feature>
<reference evidence="2" key="1">
    <citation type="journal article" date="2020" name="Stud. Mycol.">
        <title>101 Dothideomycetes genomes: a test case for predicting lifestyles and emergence of pathogens.</title>
        <authorList>
            <person name="Haridas S."/>
            <person name="Albert R."/>
            <person name="Binder M."/>
            <person name="Bloem J."/>
            <person name="Labutti K."/>
            <person name="Salamov A."/>
            <person name="Andreopoulos B."/>
            <person name="Baker S."/>
            <person name="Barry K."/>
            <person name="Bills G."/>
            <person name="Bluhm B."/>
            <person name="Cannon C."/>
            <person name="Castanera R."/>
            <person name="Culley D."/>
            <person name="Daum C."/>
            <person name="Ezra D."/>
            <person name="Gonzalez J."/>
            <person name="Henrissat B."/>
            <person name="Kuo A."/>
            <person name="Liang C."/>
            <person name="Lipzen A."/>
            <person name="Lutzoni F."/>
            <person name="Magnuson J."/>
            <person name="Mondo S."/>
            <person name="Nolan M."/>
            <person name="Ohm R."/>
            <person name="Pangilinan J."/>
            <person name="Park H.-J."/>
            <person name="Ramirez L."/>
            <person name="Alfaro M."/>
            <person name="Sun H."/>
            <person name="Tritt A."/>
            <person name="Yoshinaga Y."/>
            <person name="Zwiers L.-H."/>
            <person name="Turgeon B."/>
            <person name="Goodwin S."/>
            <person name="Spatafora J."/>
            <person name="Crous P."/>
            <person name="Grigoriev I."/>
        </authorList>
    </citation>
    <scope>NUCLEOTIDE SEQUENCE</scope>
    <source>
        <strain evidence="2">CBS 107.79</strain>
    </source>
</reference>
<evidence type="ECO:0000256" key="1">
    <source>
        <dbReference type="SAM" id="MobiDB-lite"/>
    </source>
</evidence>
<evidence type="ECO:0000313" key="3">
    <source>
        <dbReference type="Proteomes" id="UP000800036"/>
    </source>
</evidence>
<organism evidence="2 3">
    <name type="scientific">Bimuria novae-zelandiae CBS 107.79</name>
    <dbReference type="NCBI Taxonomy" id="1447943"/>
    <lineage>
        <taxon>Eukaryota</taxon>
        <taxon>Fungi</taxon>
        <taxon>Dikarya</taxon>
        <taxon>Ascomycota</taxon>
        <taxon>Pezizomycotina</taxon>
        <taxon>Dothideomycetes</taxon>
        <taxon>Pleosporomycetidae</taxon>
        <taxon>Pleosporales</taxon>
        <taxon>Massarineae</taxon>
        <taxon>Didymosphaeriaceae</taxon>
        <taxon>Bimuria</taxon>
    </lineage>
</organism>
<protein>
    <submittedName>
        <fullName evidence="2">Uncharacterized protein</fullName>
    </submittedName>
</protein>
<name>A0A6A5UU18_9PLEO</name>
<dbReference type="AlphaFoldDB" id="A0A6A5UU18"/>
<dbReference type="EMBL" id="ML976781">
    <property type="protein sequence ID" value="KAF1964577.1"/>
    <property type="molecule type" value="Genomic_DNA"/>
</dbReference>
<keyword evidence="3" id="KW-1185">Reference proteome</keyword>